<feature type="region of interest" description="Disordered" evidence="5">
    <location>
        <begin position="155"/>
        <end position="174"/>
    </location>
</feature>
<name>A0A4Z1NU74_9PEZI</name>
<keyword evidence="1" id="KW-0479">Metal-binding</keyword>
<dbReference type="EMBL" id="SNSC02000023">
    <property type="protein sequence ID" value="TID14275.1"/>
    <property type="molecule type" value="Genomic_DNA"/>
</dbReference>
<protein>
    <submittedName>
        <fullName evidence="8">RING-14 protein</fullName>
    </submittedName>
</protein>
<dbReference type="InterPro" id="IPR018957">
    <property type="entry name" value="Znf_C3HC4_RING-type"/>
</dbReference>
<sequence length="477" mass="54247">MKFAHEYKDYLEHSGFPVEWVNSALSYGQLKKCIKKVKRELASIGLDPTTLQELLESDEKRRASIARREEEGAEPESEHKEHPVRYEFVDKTTRGGVMETGTSTSQQAYVRPMLLFLVDDQTGEPFDARLAPETKTYIHKLALNARLTDVSIEDAPEVTSDRSSTGSPENGFRRPSRAHRLIEVPLTTDTEFFDLLQNELSSIAKLQDSERAKLHGDITTVGQNLAKATDPQDKKGKKDLARWRKLFELYVDSRVFFATNEQDHGLHNFASAQKRYMLFIEKAQELGLLTKFKNSASAAALQSFLAINSRLLQNIRFVEINQTAMTKILKKFDKRTALSIKSTFPTSLPKSLLTVDIAKSLSAQVSTDIMSVVPSLDDYLCPICSELAWRPVRLRCQHTYCIRCLIRLQRLGEGRCPLCREDGAVMMADSRYIDPNLIAFLKKYFPDEVKAKQKLNERMALVDKFGEEYVDAKCTLM</sequence>
<comment type="caution">
    <text evidence="8">The sequence shown here is derived from an EMBL/GenBank/DDBJ whole genome shotgun (WGS) entry which is preliminary data.</text>
</comment>
<proteinExistence type="predicted"/>
<evidence type="ECO:0000256" key="1">
    <source>
        <dbReference type="ARBA" id="ARBA00022723"/>
    </source>
</evidence>
<evidence type="ECO:0000256" key="5">
    <source>
        <dbReference type="SAM" id="MobiDB-lite"/>
    </source>
</evidence>
<feature type="domain" description="RING-type" evidence="6">
    <location>
        <begin position="381"/>
        <end position="420"/>
    </location>
</feature>
<dbReference type="Proteomes" id="UP000298493">
    <property type="component" value="Unassembled WGS sequence"/>
</dbReference>
<evidence type="ECO:0000259" key="6">
    <source>
        <dbReference type="PROSITE" id="PS50089"/>
    </source>
</evidence>
<evidence type="ECO:0000256" key="2">
    <source>
        <dbReference type="ARBA" id="ARBA00022771"/>
    </source>
</evidence>
<dbReference type="Pfam" id="PF03105">
    <property type="entry name" value="SPX"/>
    <property type="match status" value="1"/>
</dbReference>
<dbReference type="STRING" id="86259.A0A4Z1NU74"/>
<evidence type="ECO:0000313" key="8">
    <source>
        <dbReference type="EMBL" id="TID14275.1"/>
    </source>
</evidence>
<accession>A0A4Z1NU74</accession>
<dbReference type="PANTHER" id="PTHR23327">
    <property type="entry name" value="RING FINGER PROTEIN 127"/>
    <property type="match status" value="1"/>
</dbReference>
<evidence type="ECO:0000256" key="3">
    <source>
        <dbReference type="ARBA" id="ARBA00022833"/>
    </source>
</evidence>
<reference evidence="8 9" key="1">
    <citation type="submission" date="2019-04" db="EMBL/GenBank/DDBJ databases">
        <title>High contiguity whole genome sequence and gene annotation resource for two Venturia nashicola isolates.</title>
        <authorList>
            <person name="Prokchorchik M."/>
            <person name="Won K."/>
            <person name="Lee Y."/>
            <person name="Choi E.D."/>
            <person name="Segonzac C."/>
            <person name="Sohn K.H."/>
        </authorList>
    </citation>
    <scope>NUCLEOTIDE SEQUENCE [LARGE SCALE GENOMIC DNA]</scope>
    <source>
        <strain evidence="8 9">PRI2</strain>
    </source>
</reference>
<dbReference type="AlphaFoldDB" id="A0A4Z1NU74"/>
<evidence type="ECO:0000256" key="4">
    <source>
        <dbReference type="PROSITE-ProRule" id="PRU00175"/>
    </source>
</evidence>
<keyword evidence="9" id="KW-1185">Reference proteome</keyword>
<dbReference type="PROSITE" id="PS51382">
    <property type="entry name" value="SPX"/>
    <property type="match status" value="1"/>
</dbReference>
<dbReference type="InterPro" id="IPR004331">
    <property type="entry name" value="SPX_dom"/>
</dbReference>
<dbReference type="Pfam" id="PF00097">
    <property type="entry name" value="zf-C3HC4"/>
    <property type="match status" value="1"/>
</dbReference>
<feature type="region of interest" description="Disordered" evidence="5">
    <location>
        <begin position="63"/>
        <end position="85"/>
    </location>
</feature>
<dbReference type="SUPFAM" id="SSF57850">
    <property type="entry name" value="RING/U-box"/>
    <property type="match status" value="1"/>
</dbReference>
<keyword evidence="3" id="KW-0862">Zinc</keyword>
<organism evidence="8 9">
    <name type="scientific">Venturia nashicola</name>
    <dbReference type="NCBI Taxonomy" id="86259"/>
    <lineage>
        <taxon>Eukaryota</taxon>
        <taxon>Fungi</taxon>
        <taxon>Dikarya</taxon>
        <taxon>Ascomycota</taxon>
        <taxon>Pezizomycotina</taxon>
        <taxon>Dothideomycetes</taxon>
        <taxon>Pleosporomycetidae</taxon>
        <taxon>Venturiales</taxon>
        <taxon>Venturiaceae</taxon>
        <taxon>Venturia</taxon>
    </lineage>
</organism>
<dbReference type="InterPro" id="IPR013083">
    <property type="entry name" value="Znf_RING/FYVE/PHD"/>
</dbReference>
<dbReference type="SMART" id="SM00184">
    <property type="entry name" value="RING"/>
    <property type="match status" value="1"/>
</dbReference>
<feature type="domain" description="SPX" evidence="7">
    <location>
        <begin position="1"/>
        <end position="346"/>
    </location>
</feature>
<dbReference type="PANTHER" id="PTHR23327:SF51">
    <property type="entry name" value="TRANSCRIPTIONAL REGULATOR OF YEAST FORM ADHERENCE 3"/>
    <property type="match status" value="1"/>
</dbReference>
<keyword evidence="2 4" id="KW-0863">Zinc-finger</keyword>
<gene>
    <name evidence="8" type="ORF">E6O75_ATG09354</name>
</gene>
<evidence type="ECO:0000259" key="7">
    <source>
        <dbReference type="PROSITE" id="PS51382"/>
    </source>
</evidence>
<evidence type="ECO:0000313" key="9">
    <source>
        <dbReference type="Proteomes" id="UP000298493"/>
    </source>
</evidence>
<dbReference type="PROSITE" id="PS00518">
    <property type="entry name" value="ZF_RING_1"/>
    <property type="match status" value="1"/>
</dbReference>
<dbReference type="InterPro" id="IPR017907">
    <property type="entry name" value="Znf_RING_CS"/>
</dbReference>
<dbReference type="Gene3D" id="3.30.40.10">
    <property type="entry name" value="Zinc/RING finger domain, C3HC4 (zinc finger)"/>
    <property type="match status" value="1"/>
</dbReference>
<dbReference type="GO" id="GO:0008270">
    <property type="term" value="F:zinc ion binding"/>
    <property type="evidence" value="ECO:0007669"/>
    <property type="project" value="UniProtKB-KW"/>
</dbReference>
<dbReference type="InterPro" id="IPR001841">
    <property type="entry name" value="Znf_RING"/>
</dbReference>
<dbReference type="PROSITE" id="PS50089">
    <property type="entry name" value="ZF_RING_2"/>
    <property type="match status" value="1"/>
</dbReference>